<dbReference type="PRINTS" id="PR00413">
    <property type="entry name" value="HADHALOGNASE"/>
</dbReference>
<evidence type="ECO:0000256" key="2">
    <source>
        <dbReference type="ARBA" id="ARBA00022801"/>
    </source>
</evidence>
<dbReference type="InterPro" id="IPR051540">
    <property type="entry name" value="S-2-haloacid_dehalogenase"/>
</dbReference>
<protein>
    <submittedName>
        <fullName evidence="3">Haloacid dehalogenase</fullName>
    </submittedName>
</protein>
<evidence type="ECO:0000256" key="1">
    <source>
        <dbReference type="ARBA" id="ARBA00008106"/>
    </source>
</evidence>
<dbReference type="CDD" id="cd02588">
    <property type="entry name" value="HAD_L2-DEX"/>
    <property type="match status" value="1"/>
</dbReference>
<sequence length="237" mass="25667">MATEMTERLAVLVFDVNETLLDIESLAPHFERMFGDRGVLREWFNQLVMYSMAVTLSGNYVDFFALGQAVLRMIGGSRQTSITEGDLEDLAYGMRTMPAHPDVADGLAALRAQGYRLVTLTNSPPKPGVPTPLASAGLAQFFERQFSVDTWRVFKPSPGLYTGVADELNVEPSDCMMVAAHVWDTVGAQSAGFSGALLTRPGNAPVPIPELPQPDIIVADVRELAQRLGPTGSVVKV</sequence>
<comment type="similarity">
    <text evidence="1">Belongs to the HAD-like hydrolase superfamily. S-2-haloalkanoic acid dehalogenase family.</text>
</comment>
<dbReference type="Pfam" id="PF00702">
    <property type="entry name" value="Hydrolase"/>
    <property type="match status" value="1"/>
</dbReference>
<dbReference type="PANTHER" id="PTHR43316">
    <property type="entry name" value="HYDROLASE, HALOACID DELAHOGENASE-RELATED"/>
    <property type="match status" value="1"/>
</dbReference>
<dbReference type="InterPro" id="IPR023214">
    <property type="entry name" value="HAD_sf"/>
</dbReference>
<dbReference type="SFLD" id="SFLDG01129">
    <property type="entry name" value="C1.5:_HAD__Beta-PGM__Phosphata"/>
    <property type="match status" value="1"/>
</dbReference>
<dbReference type="InterPro" id="IPR036412">
    <property type="entry name" value="HAD-like_sf"/>
</dbReference>
<dbReference type="Gene3D" id="3.40.50.1000">
    <property type="entry name" value="HAD superfamily/HAD-like"/>
    <property type="match status" value="1"/>
</dbReference>
<dbReference type="AlphaFoldDB" id="A0A7I7WJG6"/>
<dbReference type="InterPro" id="IPR006439">
    <property type="entry name" value="HAD-SF_hydro_IA"/>
</dbReference>
<dbReference type="NCBIfam" id="TIGR01493">
    <property type="entry name" value="HAD-SF-IA-v2"/>
    <property type="match status" value="1"/>
</dbReference>
<dbReference type="NCBIfam" id="TIGR01428">
    <property type="entry name" value="HAD_type_II"/>
    <property type="match status" value="1"/>
</dbReference>
<dbReference type="GO" id="GO:0019120">
    <property type="term" value="F:hydrolase activity, acting on acid halide bonds, in C-halide compounds"/>
    <property type="evidence" value="ECO:0007669"/>
    <property type="project" value="InterPro"/>
</dbReference>
<dbReference type="KEGG" id="mgad:MGAD_11900"/>
<dbReference type="SUPFAM" id="SSF56784">
    <property type="entry name" value="HAD-like"/>
    <property type="match status" value="1"/>
</dbReference>
<dbReference type="Gene3D" id="1.10.150.240">
    <property type="entry name" value="Putative phosphatase, domain 2"/>
    <property type="match status" value="1"/>
</dbReference>
<evidence type="ECO:0000313" key="4">
    <source>
        <dbReference type="Proteomes" id="UP000466187"/>
    </source>
</evidence>
<dbReference type="PANTHER" id="PTHR43316:SF3">
    <property type="entry name" value="HALOACID DEHALOGENASE, TYPE II (AFU_ORTHOLOGUE AFUA_2G07750)-RELATED"/>
    <property type="match status" value="1"/>
</dbReference>
<dbReference type="SFLD" id="SFLDS00003">
    <property type="entry name" value="Haloacid_Dehalogenase"/>
    <property type="match status" value="1"/>
</dbReference>
<reference evidence="3 4" key="1">
    <citation type="journal article" date="2019" name="Emerg. Microbes Infect.">
        <title>Comprehensive subspecies identification of 175 nontuberculous mycobacteria species based on 7547 genomic profiles.</title>
        <authorList>
            <person name="Matsumoto Y."/>
            <person name="Kinjo T."/>
            <person name="Motooka D."/>
            <person name="Nabeya D."/>
            <person name="Jung N."/>
            <person name="Uechi K."/>
            <person name="Horii T."/>
            <person name="Iida T."/>
            <person name="Fujita J."/>
            <person name="Nakamura S."/>
        </authorList>
    </citation>
    <scope>NUCLEOTIDE SEQUENCE [LARGE SCALE GENOMIC DNA]</scope>
    <source>
        <strain evidence="3 4">JCM 12688</strain>
    </source>
</reference>
<keyword evidence="2" id="KW-0378">Hydrolase</keyword>
<accession>A0A7I7WJG6</accession>
<dbReference type="Proteomes" id="UP000466187">
    <property type="component" value="Chromosome"/>
</dbReference>
<dbReference type="InterPro" id="IPR023198">
    <property type="entry name" value="PGP-like_dom2"/>
</dbReference>
<proteinExistence type="inferred from homology"/>
<gene>
    <name evidence="3" type="primary">dehII</name>
    <name evidence="3" type="ORF">MGAD_11900</name>
</gene>
<evidence type="ECO:0000313" key="3">
    <source>
        <dbReference type="EMBL" id="BBZ16855.1"/>
    </source>
</evidence>
<name>A0A7I7WJG6_MYCGU</name>
<dbReference type="EMBL" id="AP022608">
    <property type="protein sequence ID" value="BBZ16855.1"/>
    <property type="molecule type" value="Genomic_DNA"/>
</dbReference>
<dbReference type="InterPro" id="IPR006328">
    <property type="entry name" value="2-HAD"/>
</dbReference>
<organism evidence="3 4">
    <name type="scientific">Mycolicibacterium gadium</name>
    <name type="common">Mycobacterium gadium</name>
    <dbReference type="NCBI Taxonomy" id="1794"/>
    <lineage>
        <taxon>Bacteria</taxon>
        <taxon>Bacillati</taxon>
        <taxon>Actinomycetota</taxon>
        <taxon>Actinomycetes</taxon>
        <taxon>Mycobacteriales</taxon>
        <taxon>Mycobacteriaceae</taxon>
        <taxon>Mycolicibacterium</taxon>
    </lineage>
</organism>